<evidence type="ECO:0000313" key="2">
    <source>
        <dbReference type="EMBL" id="MBP3964022.1"/>
    </source>
</evidence>
<dbReference type="InterPro" id="IPR016181">
    <property type="entry name" value="Acyl_CoA_acyltransferase"/>
</dbReference>
<dbReference type="RefSeq" id="WP_210658960.1">
    <property type="nucleotide sequence ID" value="NZ_JAGKSP010000005.1"/>
</dbReference>
<dbReference type="InterPro" id="IPR000182">
    <property type="entry name" value="GNAT_dom"/>
</dbReference>
<dbReference type="PROSITE" id="PS51186">
    <property type="entry name" value="GNAT"/>
    <property type="match status" value="1"/>
</dbReference>
<feature type="domain" description="N-acetyltransferase" evidence="1">
    <location>
        <begin position="6"/>
        <end position="142"/>
    </location>
</feature>
<evidence type="ECO:0000313" key="3">
    <source>
        <dbReference type="Proteomes" id="UP000673394"/>
    </source>
</evidence>
<dbReference type="Gene3D" id="3.40.630.30">
    <property type="match status" value="1"/>
</dbReference>
<dbReference type="Proteomes" id="UP000673394">
    <property type="component" value="Unassembled WGS sequence"/>
</dbReference>
<dbReference type="CDD" id="cd04301">
    <property type="entry name" value="NAT_SF"/>
    <property type="match status" value="1"/>
</dbReference>
<keyword evidence="3" id="KW-1185">Reference proteome</keyword>
<reference evidence="2 3" key="1">
    <citation type="submission" date="2021-04" db="EMBL/GenBank/DDBJ databases">
        <title>Paenibacillus sp. DLE-14 whole genome sequence.</title>
        <authorList>
            <person name="Ham Y.J."/>
        </authorList>
    </citation>
    <scope>NUCLEOTIDE SEQUENCE [LARGE SCALE GENOMIC DNA]</scope>
    <source>
        <strain evidence="2 3">DLE-14</strain>
    </source>
</reference>
<dbReference type="SUPFAM" id="SSF55729">
    <property type="entry name" value="Acyl-CoA N-acyltransferases (Nat)"/>
    <property type="match status" value="1"/>
</dbReference>
<name>A0ABS5CDG5_9BACL</name>
<organism evidence="2 3">
    <name type="scientific">Paenibacillus lignilyticus</name>
    <dbReference type="NCBI Taxonomy" id="1172615"/>
    <lineage>
        <taxon>Bacteria</taxon>
        <taxon>Bacillati</taxon>
        <taxon>Bacillota</taxon>
        <taxon>Bacilli</taxon>
        <taxon>Bacillales</taxon>
        <taxon>Paenibacillaceae</taxon>
        <taxon>Paenibacillus</taxon>
    </lineage>
</organism>
<dbReference type="EMBL" id="JAGKSP010000005">
    <property type="protein sequence ID" value="MBP3964022.1"/>
    <property type="molecule type" value="Genomic_DNA"/>
</dbReference>
<comment type="caution">
    <text evidence="2">The sequence shown here is derived from an EMBL/GenBank/DDBJ whole genome shotgun (WGS) entry which is preliminary data.</text>
</comment>
<dbReference type="PANTHER" id="PTHR43233:SF1">
    <property type="entry name" value="FAMILY N-ACETYLTRANSFERASE, PUTATIVE (AFU_ORTHOLOGUE AFUA_6G03350)-RELATED"/>
    <property type="match status" value="1"/>
</dbReference>
<evidence type="ECO:0000259" key="1">
    <source>
        <dbReference type="PROSITE" id="PS51186"/>
    </source>
</evidence>
<protein>
    <submittedName>
        <fullName evidence="2">GNAT family N-acetyltransferase</fullName>
    </submittedName>
</protein>
<proteinExistence type="predicted"/>
<dbReference type="InterPro" id="IPR053144">
    <property type="entry name" value="Acetyltransferase_Butenolide"/>
</dbReference>
<dbReference type="Pfam" id="PF13508">
    <property type="entry name" value="Acetyltransf_7"/>
    <property type="match status" value="1"/>
</dbReference>
<sequence length="142" mass="15923">MNTAITVVRRIPTLAEYKQLCQGVGWNDYMNFDVAEESLSRSLFGVVIEDQGQPIGMGRVVGDGRIYFYIQDIVVLPSHQNRGIGRMIMETIKQYVEVHAPEKAFVGLFAAQGKESFYTKYGFQNHEGLTGMFGVIHNGQLS</sequence>
<accession>A0ABS5CDG5</accession>
<dbReference type="PANTHER" id="PTHR43233">
    <property type="entry name" value="FAMILY N-ACETYLTRANSFERASE, PUTATIVE (AFU_ORTHOLOGUE AFUA_6G03350)-RELATED"/>
    <property type="match status" value="1"/>
</dbReference>
<gene>
    <name evidence="2" type="ORF">I8J30_14995</name>
</gene>